<accession>A0A1B2DRH4</accession>
<dbReference type="EMBL" id="CP016808">
    <property type="protein sequence ID" value="ANY70290.1"/>
    <property type="molecule type" value="Genomic_DNA"/>
</dbReference>
<dbReference type="Gene3D" id="1.10.10.10">
    <property type="entry name" value="Winged helix-like DNA-binding domain superfamily/Winged helix DNA-binding domain"/>
    <property type="match status" value="1"/>
</dbReference>
<evidence type="ECO:0000313" key="8">
    <source>
        <dbReference type="EMBL" id="ANY70290.1"/>
    </source>
</evidence>
<gene>
    <name evidence="8" type="ORF">BBD42_30180</name>
</gene>
<keyword evidence="5" id="KW-0804">Transcription</keyword>
<dbReference type="GO" id="GO:0003677">
    <property type="term" value="F:DNA binding"/>
    <property type="evidence" value="ECO:0007669"/>
    <property type="project" value="UniProtKB-KW"/>
</dbReference>
<comment type="similarity">
    <text evidence="1">Belongs to the sigma-70 factor family. ECF subfamily.</text>
</comment>
<dbReference type="GO" id="GO:0016987">
    <property type="term" value="F:sigma factor activity"/>
    <property type="evidence" value="ECO:0007669"/>
    <property type="project" value="UniProtKB-KW"/>
</dbReference>
<dbReference type="Gene3D" id="1.10.1740.10">
    <property type="match status" value="1"/>
</dbReference>
<dbReference type="Pfam" id="PF04545">
    <property type="entry name" value="Sigma70_r4"/>
    <property type="match status" value="1"/>
</dbReference>
<evidence type="ECO:0000256" key="4">
    <source>
        <dbReference type="ARBA" id="ARBA00023125"/>
    </source>
</evidence>
<dbReference type="InterPro" id="IPR013324">
    <property type="entry name" value="RNA_pol_sigma_r3/r4-like"/>
</dbReference>
<sequence length="192" mass="22712">MGEPTSDEYLIQQIARQDASALEQLYDRYERPVYSFVYRMLKDAMASEEVVQELFVRIWNAASRVETEEASGKISTWIFAIARNLAIDWIRKQGRRPQQVQEEMILERTVDPLTTEKVVEDRMLGEQMKEAIGQLNDDQKQVVEWIYYMGYTQQEVADKHQIPLGTVKSRVRLALRQLRKRFEHTWKEGVRQ</sequence>
<dbReference type="SUPFAM" id="SSF88659">
    <property type="entry name" value="Sigma3 and sigma4 domains of RNA polymerase sigma factors"/>
    <property type="match status" value="1"/>
</dbReference>
<dbReference type="InterPro" id="IPR039425">
    <property type="entry name" value="RNA_pol_sigma-70-like"/>
</dbReference>
<dbReference type="AlphaFoldDB" id="A0A1B2DRH4"/>
<dbReference type="NCBIfam" id="TIGR02937">
    <property type="entry name" value="sigma70-ECF"/>
    <property type="match status" value="1"/>
</dbReference>
<dbReference type="InterPro" id="IPR013325">
    <property type="entry name" value="RNA_pol_sigma_r2"/>
</dbReference>
<dbReference type="GO" id="GO:0006352">
    <property type="term" value="P:DNA-templated transcription initiation"/>
    <property type="evidence" value="ECO:0007669"/>
    <property type="project" value="InterPro"/>
</dbReference>
<dbReference type="SUPFAM" id="SSF88946">
    <property type="entry name" value="Sigma2 domain of RNA polymerase sigma factors"/>
    <property type="match status" value="1"/>
</dbReference>
<keyword evidence="2" id="KW-0805">Transcription regulation</keyword>
<dbReference type="InterPro" id="IPR036388">
    <property type="entry name" value="WH-like_DNA-bd_sf"/>
</dbReference>
<dbReference type="InterPro" id="IPR007627">
    <property type="entry name" value="RNA_pol_sigma70_r2"/>
</dbReference>
<keyword evidence="4" id="KW-0238">DNA-binding</keyword>
<dbReference type="Pfam" id="PF04542">
    <property type="entry name" value="Sigma70_r2"/>
    <property type="match status" value="1"/>
</dbReference>
<dbReference type="RefSeq" id="WP_099521222.1">
    <property type="nucleotide sequence ID" value="NZ_CP016808.1"/>
</dbReference>
<feature type="domain" description="RNA polymerase sigma-70 region 2" evidence="6">
    <location>
        <begin position="25"/>
        <end position="96"/>
    </location>
</feature>
<feature type="domain" description="RNA polymerase sigma-70 region 4" evidence="7">
    <location>
        <begin position="131"/>
        <end position="180"/>
    </location>
</feature>
<reference evidence="8" key="1">
    <citation type="submission" date="2016-08" db="EMBL/GenBank/DDBJ databases">
        <title>Complete Genome Seqeunce of Paenibacillus sp. BIHB 4019 from tea rhizoplane.</title>
        <authorList>
            <person name="Thakur R."/>
            <person name="Swarnkar M.K."/>
            <person name="Gulati A."/>
        </authorList>
    </citation>
    <scope>NUCLEOTIDE SEQUENCE [LARGE SCALE GENOMIC DNA]</scope>
    <source>
        <strain evidence="8">BIHB4019</strain>
    </source>
</reference>
<dbReference type="CDD" id="cd06171">
    <property type="entry name" value="Sigma70_r4"/>
    <property type="match status" value="1"/>
</dbReference>
<protein>
    <submittedName>
        <fullName evidence="8">RNA polymerase subunit sigma-24</fullName>
    </submittedName>
</protein>
<evidence type="ECO:0000259" key="6">
    <source>
        <dbReference type="Pfam" id="PF04542"/>
    </source>
</evidence>
<evidence type="ECO:0000256" key="5">
    <source>
        <dbReference type="ARBA" id="ARBA00023163"/>
    </source>
</evidence>
<dbReference type="InterPro" id="IPR007630">
    <property type="entry name" value="RNA_pol_sigma70_r4"/>
</dbReference>
<name>A0A1B2DRH4_9BACL</name>
<organism evidence="8">
    <name type="scientific">Paenibacillus sp. BIHB 4019</name>
    <dbReference type="NCBI Taxonomy" id="1870819"/>
    <lineage>
        <taxon>Bacteria</taxon>
        <taxon>Bacillati</taxon>
        <taxon>Bacillota</taxon>
        <taxon>Bacilli</taxon>
        <taxon>Bacillales</taxon>
        <taxon>Paenibacillaceae</taxon>
        <taxon>Paenibacillus</taxon>
    </lineage>
</organism>
<proteinExistence type="inferred from homology"/>
<keyword evidence="3" id="KW-0731">Sigma factor</keyword>
<evidence type="ECO:0000256" key="3">
    <source>
        <dbReference type="ARBA" id="ARBA00023082"/>
    </source>
</evidence>
<evidence type="ECO:0000259" key="7">
    <source>
        <dbReference type="Pfam" id="PF04545"/>
    </source>
</evidence>
<evidence type="ECO:0000256" key="2">
    <source>
        <dbReference type="ARBA" id="ARBA00023015"/>
    </source>
</evidence>
<evidence type="ECO:0000256" key="1">
    <source>
        <dbReference type="ARBA" id="ARBA00010641"/>
    </source>
</evidence>
<dbReference type="PANTHER" id="PTHR43133:SF62">
    <property type="entry name" value="RNA POLYMERASE SIGMA FACTOR SIGZ"/>
    <property type="match status" value="1"/>
</dbReference>
<dbReference type="PANTHER" id="PTHR43133">
    <property type="entry name" value="RNA POLYMERASE ECF-TYPE SIGMA FACTO"/>
    <property type="match status" value="1"/>
</dbReference>
<dbReference type="InterPro" id="IPR014284">
    <property type="entry name" value="RNA_pol_sigma-70_dom"/>
</dbReference>